<accession>A0ABP3TNN8</accession>
<dbReference type="Proteomes" id="UP001501523">
    <property type="component" value="Unassembled WGS sequence"/>
</dbReference>
<sequence length="485" mass="54019">MPLRPLALFAAFMLAATAQGAGSPHYQLRYEAGTATMQVTLCLAQAVADVHLEAGDDAARHLDGLARDSGAPLQRTDRAWNAHDWRAGECLHYHVPLGRIADDRSRHDQTRRGDDLVIDPSSWLLQVGDADAADLRVELPPGFSISVPWQRLPSSDGASHYRIPRTPDDWMARIAIGRFREQDIALAGGTLHVAIFKGADAAQRERLIAWLRRISRDALSAYGRLPLTDVQVLVVPIGPQPDVTQREAVVFGQSTRGQGNALTLFVDPTQNDDAFDRDWVAVHELSHLLHPYLGDRGAWLSEGLATYYQNVLRARAGLLTPEQAWAQLDDGFARGRRDTRPDLDLEQASLQMGERHDFQRVYWSGTAYWLQVDAELRRASANRMSVDEALRRFDACCLPSYRRWAPDEFVAKLDALAGSAVFTQRFREFRARHDFPELTALYAALGLGREGETLRVDDQAPAANVRRAVMQGPALAKRPSSERVP</sequence>
<feature type="chain" id="PRO_5046648698" description="Peptidase M61 catalytic domain-containing protein" evidence="1">
    <location>
        <begin position="21"/>
        <end position="485"/>
    </location>
</feature>
<proteinExistence type="predicted"/>
<dbReference type="EMBL" id="BAAAEU010000006">
    <property type="protein sequence ID" value="GAA0711063.1"/>
    <property type="molecule type" value="Genomic_DNA"/>
</dbReference>
<dbReference type="RefSeq" id="WP_343788331.1">
    <property type="nucleotide sequence ID" value="NZ_BAAAEU010000006.1"/>
</dbReference>
<keyword evidence="1" id="KW-0732">Signal</keyword>
<feature type="signal peptide" evidence="1">
    <location>
        <begin position="1"/>
        <end position="20"/>
    </location>
</feature>
<gene>
    <name evidence="3" type="ORF">GCM10009105_12730</name>
</gene>
<name>A0ABP3TNN8_9GAMM</name>
<keyword evidence="4" id="KW-1185">Reference proteome</keyword>
<dbReference type="Pfam" id="PF05299">
    <property type="entry name" value="Peptidase_M61"/>
    <property type="match status" value="1"/>
</dbReference>
<organism evidence="3 4">
    <name type="scientific">Dokdonella soli</name>
    <dbReference type="NCBI Taxonomy" id="529810"/>
    <lineage>
        <taxon>Bacteria</taxon>
        <taxon>Pseudomonadati</taxon>
        <taxon>Pseudomonadota</taxon>
        <taxon>Gammaproteobacteria</taxon>
        <taxon>Lysobacterales</taxon>
        <taxon>Rhodanobacteraceae</taxon>
        <taxon>Dokdonella</taxon>
    </lineage>
</organism>
<reference evidence="4" key="1">
    <citation type="journal article" date="2019" name="Int. J. Syst. Evol. Microbiol.">
        <title>The Global Catalogue of Microorganisms (GCM) 10K type strain sequencing project: providing services to taxonomists for standard genome sequencing and annotation.</title>
        <authorList>
            <consortium name="The Broad Institute Genomics Platform"/>
            <consortium name="The Broad Institute Genome Sequencing Center for Infectious Disease"/>
            <person name="Wu L."/>
            <person name="Ma J."/>
        </authorList>
    </citation>
    <scope>NUCLEOTIDE SEQUENCE [LARGE SCALE GENOMIC DNA]</scope>
    <source>
        <strain evidence="4">JCM 15421</strain>
    </source>
</reference>
<evidence type="ECO:0000313" key="4">
    <source>
        <dbReference type="Proteomes" id="UP001501523"/>
    </source>
</evidence>
<dbReference type="InterPro" id="IPR027268">
    <property type="entry name" value="Peptidase_M4/M1_CTD_sf"/>
</dbReference>
<evidence type="ECO:0000313" key="3">
    <source>
        <dbReference type="EMBL" id="GAA0711063.1"/>
    </source>
</evidence>
<feature type="domain" description="Peptidase M61 catalytic" evidence="2">
    <location>
        <begin position="296"/>
        <end position="351"/>
    </location>
</feature>
<evidence type="ECO:0000259" key="2">
    <source>
        <dbReference type="Pfam" id="PF05299"/>
    </source>
</evidence>
<protein>
    <recommendedName>
        <fullName evidence="2">Peptidase M61 catalytic domain-containing protein</fullName>
    </recommendedName>
</protein>
<dbReference type="InterPro" id="IPR007963">
    <property type="entry name" value="Peptidase_M61_catalytic"/>
</dbReference>
<dbReference type="Gene3D" id="1.10.390.10">
    <property type="entry name" value="Neutral Protease Domain 2"/>
    <property type="match status" value="1"/>
</dbReference>
<comment type="caution">
    <text evidence="3">The sequence shown here is derived from an EMBL/GenBank/DDBJ whole genome shotgun (WGS) entry which is preliminary data.</text>
</comment>
<evidence type="ECO:0000256" key="1">
    <source>
        <dbReference type="SAM" id="SignalP"/>
    </source>
</evidence>